<accession>A0A8H3FLR4</accession>
<dbReference type="AlphaFoldDB" id="A0A8H3FLR4"/>
<comment type="caution">
    <text evidence="2">The sequence shown here is derived from an EMBL/GenBank/DDBJ whole genome shotgun (WGS) entry which is preliminary data.</text>
</comment>
<name>A0A8H3FLR4_9LECA</name>
<gene>
    <name evidence="2" type="ORF">HETSPECPRED_005521</name>
</gene>
<sequence length="526" mass="59349">MMGIANQHNDQDQREPPPPPTPLEFPRLRAPALDDQSPLATDEITKLFSSVPRHGPSISYISALHIQVTYDVDLADLLPTDFLPPPAWLAESTPADAANTSNTKLNNGVPTPDHAAFYARAKELLLSNDAAFAFLQRKLQPSAGPTTRIAHFRKFWDHLLGMAEFWDTSLDKYAPVQESHRATLRSISRSPLRSLSKSPFRKRSRSPRRGSSRPRSPGSPVQETYTGRRIGCGLNMPVHYREDAVCAFVETVAWAFRCRVERPKIEPKLQMGGMVLPIMQTASVYRTPKESQRARKGVVEGPLMAIQCRNMHSFRKEGENEGEARGEVLDFLKETGLALLIAQKRMREGKTEQTTWKGKWWAEQRRWGGGTGKQISLVEAASQSKSARSNEDVKRVPEKYIKLHPPTSTWEKNVEYMQIGKDRKAQYDDIYIVSSINHHVSILHFHVAKQYNDFITNLGTTSPGSSDGSAQQPWSVLSVQRSRWYDLLKAEDRTEAMRGIWGVMGWLMRDTQSQETEDVRMGGTEG</sequence>
<feature type="region of interest" description="Disordered" evidence="1">
    <location>
        <begin position="184"/>
        <end position="226"/>
    </location>
</feature>
<feature type="compositionally biased region" description="Low complexity" evidence="1">
    <location>
        <begin position="184"/>
        <end position="198"/>
    </location>
</feature>
<evidence type="ECO:0000313" key="3">
    <source>
        <dbReference type="Proteomes" id="UP000664521"/>
    </source>
</evidence>
<feature type="region of interest" description="Disordered" evidence="1">
    <location>
        <begin position="1"/>
        <end position="27"/>
    </location>
</feature>
<proteinExistence type="predicted"/>
<evidence type="ECO:0000313" key="2">
    <source>
        <dbReference type="EMBL" id="CAF9924193.1"/>
    </source>
</evidence>
<dbReference type="OrthoDB" id="5407653at2759"/>
<evidence type="ECO:0000256" key="1">
    <source>
        <dbReference type="SAM" id="MobiDB-lite"/>
    </source>
</evidence>
<dbReference type="Proteomes" id="UP000664521">
    <property type="component" value="Unassembled WGS sequence"/>
</dbReference>
<dbReference type="EMBL" id="CAJPDS010000035">
    <property type="protein sequence ID" value="CAF9924193.1"/>
    <property type="molecule type" value="Genomic_DNA"/>
</dbReference>
<protein>
    <submittedName>
        <fullName evidence="2">Uncharacterized protein</fullName>
    </submittedName>
</protein>
<keyword evidence="3" id="KW-1185">Reference proteome</keyword>
<feature type="compositionally biased region" description="Basic residues" evidence="1">
    <location>
        <begin position="199"/>
        <end position="212"/>
    </location>
</feature>
<organism evidence="2 3">
    <name type="scientific">Heterodermia speciosa</name>
    <dbReference type="NCBI Taxonomy" id="116794"/>
    <lineage>
        <taxon>Eukaryota</taxon>
        <taxon>Fungi</taxon>
        <taxon>Dikarya</taxon>
        <taxon>Ascomycota</taxon>
        <taxon>Pezizomycotina</taxon>
        <taxon>Lecanoromycetes</taxon>
        <taxon>OSLEUM clade</taxon>
        <taxon>Lecanoromycetidae</taxon>
        <taxon>Caliciales</taxon>
        <taxon>Physciaceae</taxon>
        <taxon>Heterodermia</taxon>
    </lineage>
</organism>
<reference evidence="2" key="1">
    <citation type="submission" date="2021-03" db="EMBL/GenBank/DDBJ databases">
        <authorList>
            <person name="Tagirdzhanova G."/>
        </authorList>
    </citation>
    <scope>NUCLEOTIDE SEQUENCE</scope>
</reference>